<proteinExistence type="predicted"/>
<name>H9VI13_PINTA</name>
<evidence type="ECO:0000259" key="1">
    <source>
        <dbReference type="Pfam" id="PF04937"/>
    </source>
</evidence>
<dbReference type="SUPFAM" id="SSF53098">
    <property type="entry name" value="Ribonuclease H-like"/>
    <property type="match status" value="1"/>
</dbReference>
<evidence type="ECO:0000313" key="3">
    <source>
        <dbReference type="EMBL" id="AFG49413.1"/>
    </source>
</evidence>
<feature type="non-terminal residue" evidence="2">
    <location>
        <position position="1"/>
    </location>
</feature>
<dbReference type="PANTHER" id="PTHR32166">
    <property type="entry name" value="OSJNBA0013A04.12 PROTEIN"/>
    <property type="match status" value="1"/>
</dbReference>
<protein>
    <recommendedName>
        <fullName evidence="1">DUF659 domain-containing protein</fullName>
    </recommendedName>
</protein>
<dbReference type="InterPro" id="IPR007021">
    <property type="entry name" value="DUF659"/>
</dbReference>
<dbReference type="EMBL" id="FJ060332">
    <property type="protein sequence ID" value="AFG49406.1"/>
    <property type="molecule type" value="Genomic_DNA"/>
</dbReference>
<dbReference type="AlphaFoldDB" id="H9VI13"/>
<reference evidence="2" key="1">
    <citation type="submission" date="2008-08" db="EMBL/GenBank/DDBJ databases">
        <title>Nucleotide Diversity and Divergence in the Loblolly Pine Gene Space.</title>
        <authorList>
            <person name="Neale D.B."/>
            <person name="Wegrzyn J.L."/>
            <person name="Lee J.M."/>
            <person name="Eckert A.J."/>
            <person name="Liechty J.D."/>
            <person name="Stevens K.A."/>
            <person name="Langley C.H."/>
        </authorList>
    </citation>
    <scope>NUCLEOTIDE SEQUENCE</scope>
    <source>
        <strain evidence="3">2316</strain>
        <strain evidence="2">2319</strain>
        <tissue evidence="2">Megagametophyte</tissue>
    </source>
</reference>
<sequence length="126" mass="14229">RWKKMLEPIKASWPTSEVSIVFDGWTDPARHPLINFMVFSLNGLVFLKAMDAFGQYKNAQYMGELFIKVIEDVGVDSCVQIITDNAPVCKAISMIVEAKYPQVFWTLLTTTCQLPLAVHPLFFAKG</sequence>
<dbReference type="PANTHER" id="PTHR32166:SF81">
    <property type="entry name" value="OS06G0658400 PROTEIN"/>
    <property type="match status" value="1"/>
</dbReference>
<organism evidence="2">
    <name type="scientific">Pinus taeda</name>
    <name type="common">Loblolly pine</name>
    <dbReference type="NCBI Taxonomy" id="3352"/>
    <lineage>
        <taxon>Eukaryota</taxon>
        <taxon>Viridiplantae</taxon>
        <taxon>Streptophyta</taxon>
        <taxon>Embryophyta</taxon>
        <taxon>Tracheophyta</taxon>
        <taxon>Spermatophyta</taxon>
        <taxon>Pinopsida</taxon>
        <taxon>Pinidae</taxon>
        <taxon>Conifers I</taxon>
        <taxon>Pinales</taxon>
        <taxon>Pinaceae</taxon>
        <taxon>Pinus</taxon>
        <taxon>Pinus subgen. Pinus</taxon>
    </lineage>
</organism>
<evidence type="ECO:0000313" key="2">
    <source>
        <dbReference type="EMBL" id="AFG49406.1"/>
    </source>
</evidence>
<gene>
    <name evidence="2" type="ORF">0_16705_01</name>
</gene>
<accession>H9VI13</accession>
<dbReference type="Pfam" id="PF04937">
    <property type="entry name" value="DUF659"/>
    <property type="match status" value="1"/>
</dbReference>
<dbReference type="InterPro" id="IPR012337">
    <property type="entry name" value="RNaseH-like_sf"/>
</dbReference>
<feature type="domain" description="DUF659" evidence="1">
    <location>
        <begin position="3"/>
        <end position="112"/>
    </location>
</feature>
<dbReference type="EMBL" id="FJ060342">
    <property type="protein sequence ID" value="AFG49413.1"/>
    <property type="molecule type" value="Genomic_DNA"/>
</dbReference>